<comment type="similarity">
    <text evidence="1">Belongs to the flavin oxidoreductase frp family.</text>
</comment>
<dbReference type="InterPro" id="IPR000415">
    <property type="entry name" value="Nitroreductase-like"/>
</dbReference>
<reference evidence="6 7" key="1">
    <citation type="submission" date="2020-04" db="EMBL/GenBank/DDBJ databases">
        <title>Molecular characterization of pseudomonads from Agaricus bisporus reveal novel blotch 2 pathogens in Western Europe.</title>
        <authorList>
            <person name="Taparia T."/>
            <person name="Krijger M."/>
            <person name="Haynes E."/>
            <person name="Elpinstone J.G."/>
            <person name="Noble R."/>
            <person name="Van Der Wolf J."/>
        </authorList>
    </citation>
    <scope>NUCLEOTIDE SEQUENCE [LARGE SCALE GENOMIC DNA]</scope>
    <source>
        <strain evidence="6 7">H7001</strain>
    </source>
</reference>
<evidence type="ECO:0000256" key="1">
    <source>
        <dbReference type="ARBA" id="ARBA00008366"/>
    </source>
</evidence>
<gene>
    <name evidence="6" type="ORF">HX882_11175</name>
</gene>
<accession>A0A7Y8C2C0</accession>
<protein>
    <submittedName>
        <fullName evidence="6">Nitroreductase family protein</fullName>
    </submittedName>
</protein>
<dbReference type="Pfam" id="PF00881">
    <property type="entry name" value="Nitroreductase"/>
    <property type="match status" value="1"/>
</dbReference>
<evidence type="ECO:0000259" key="5">
    <source>
        <dbReference type="Pfam" id="PF00881"/>
    </source>
</evidence>
<sequence length="206" mass="21936">MNETTLLLKDYRSDRSFIDQAIDDAVLDEIILCAQRAPSSANAQHNSVIVVKDPETRKRISALCGGQPWIADAPVFLAIVVDFHKTAVALEVAGATQVIHQHIEGTIAASTDAGIILGAILTAARSLGLGTVPIGGVRANTASMGALLGLPEQSMVLVGVALGHVDIANPRKPRLPMSTFRHDESYNRTAIVQSVAAYDEQLLAHW</sequence>
<keyword evidence="3" id="KW-0288">FMN</keyword>
<dbReference type="AlphaFoldDB" id="A0A7Y8C2C0"/>
<comment type="caution">
    <text evidence="6">The sequence shown here is derived from an EMBL/GenBank/DDBJ whole genome shotgun (WGS) entry which is preliminary data.</text>
</comment>
<name>A0A7Y8C2C0_9PSED</name>
<dbReference type="Gene3D" id="3.40.109.10">
    <property type="entry name" value="NADH Oxidase"/>
    <property type="match status" value="1"/>
</dbReference>
<proteinExistence type="inferred from homology"/>
<dbReference type="RefSeq" id="WP_177101797.1">
    <property type="nucleotide sequence ID" value="NZ_JACAQB010000006.1"/>
</dbReference>
<feature type="domain" description="Nitroreductase" evidence="5">
    <location>
        <begin position="12"/>
        <end position="164"/>
    </location>
</feature>
<dbReference type="PANTHER" id="PTHR43425:SF2">
    <property type="entry name" value="OXYGEN-INSENSITIVE NADPH NITROREDUCTASE"/>
    <property type="match status" value="1"/>
</dbReference>
<organism evidence="6 7">
    <name type="scientific">Pseudomonas gingeri</name>
    <dbReference type="NCBI Taxonomy" id="117681"/>
    <lineage>
        <taxon>Bacteria</taxon>
        <taxon>Pseudomonadati</taxon>
        <taxon>Pseudomonadota</taxon>
        <taxon>Gammaproteobacteria</taxon>
        <taxon>Pseudomonadales</taxon>
        <taxon>Pseudomonadaceae</taxon>
        <taxon>Pseudomonas</taxon>
    </lineage>
</organism>
<dbReference type="InterPro" id="IPR029479">
    <property type="entry name" value="Nitroreductase"/>
</dbReference>
<dbReference type="InterPro" id="IPR016446">
    <property type="entry name" value="Flavin_OxRdtase_Frp"/>
</dbReference>
<dbReference type="SUPFAM" id="SSF55469">
    <property type="entry name" value="FMN-dependent nitroreductase-like"/>
    <property type="match status" value="1"/>
</dbReference>
<keyword evidence="4" id="KW-0560">Oxidoreductase</keyword>
<dbReference type="PIRSF" id="PIRSF005426">
    <property type="entry name" value="Frp"/>
    <property type="match status" value="1"/>
</dbReference>
<dbReference type="Proteomes" id="UP000539985">
    <property type="component" value="Unassembled WGS sequence"/>
</dbReference>
<keyword evidence="2" id="KW-0285">Flavoprotein</keyword>
<dbReference type="EMBL" id="JACAQB010000006">
    <property type="protein sequence ID" value="NWB96454.1"/>
    <property type="molecule type" value="Genomic_DNA"/>
</dbReference>
<evidence type="ECO:0000256" key="4">
    <source>
        <dbReference type="ARBA" id="ARBA00023002"/>
    </source>
</evidence>
<evidence type="ECO:0000256" key="3">
    <source>
        <dbReference type="ARBA" id="ARBA00022643"/>
    </source>
</evidence>
<evidence type="ECO:0000313" key="7">
    <source>
        <dbReference type="Proteomes" id="UP000539985"/>
    </source>
</evidence>
<dbReference type="GO" id="GO:0016491">
    <property type="term" value="F:oxidoreductase activity"/>
    <property type="evidence" value="ECO:0007669"/>
    <property type="project" value="UniProtKB-KW"/>
</dbReference>
<evidence type="ECO:0000256" key="2">
    <source>
        <dbReference type="ARBA" id="ARBA00022630"/>
    </source>
</evidence>
<evidence type="ECO:0000313" key="6">
    <source>
        <dbReference type="EMBL" id="NWB96454.1"/>
    </source>
</evidence>
<dbReference type="PANTHER" id="PTHR43425">
    <property type="entry name" value="OXYGEN-INSENSITIVE NADPH NITROREDUCTASE"/>
    <property type="match status" value="1"/>
</dbReference>